<dbReference type="Pfam" id="PF00001">
    <property type="entry name" value="7tm_1"/>
    <property type="match status" value="1"/>
</dbReference>
<dbReference type="GO" id="GO:0005886">
    <property type="term" value="C:plasma membrane"/>
    <property type="evidence" value="ECO:0007669"/>
    <property type="project" value="UniProtKB-SubCell"/>
</dbReference>
<keyword evidence="14" id="KW-1185">Reference proteome</keyword>
<feature type="transmembrane region" description="Helical" evidence="11">
    <location>
        <begin position="386"/>
        <end position="408"/>
    </location>
</feature>
<evidence type="ECO:0000256" key="10">
    <source>
        <dbReference type="SAM" id="MobiDB-lite"/>
    </source>
</evidence>
<evidence type="ECO:0000256" key="3">
    <source>
        <dbReference type="ARBA" id="ARBA00022692"/>
    </source>
</evidence>
<proteinExistence type="inferred from homology"/>
<dbReference type="Proteomes" id="UP001176961">
    <property type="component" value="Unassembled WGS sequence"/>
</dbReference>
<keyword evidence="5 9" id="KW-0297">G-protein coupled receptor</keyword>
<evidence type="ECO:0000313" key="14">
    <source>
        <dbReference type="Proteomes" id="UP001176961"/>
    </source>
</evidence>
<dbReference type="FunFam" id="1.20.1070.10:FF:000248">
    <property type="entry name" value="5-hydroxytryptamine receptor 1A-beta"/>
    <property type="match status" value="1"/>
</dbReference>
<dbReference type="GO" id="GO:0004930">
    <property type="term" value="F:G protein-coupled receptor activity"/>
    <property type="evidence" value="ECO:0007669"/>
    <property type="project" value="UniProtKB-KW"/>
</dbReference>
<feature type="transmembrane region" description="Helical" evidence="11">
    <location>
        <begin position="102"/>
        <end position="123"/>
    </location>
</feature>
<sequence>MVRLIAFFSSSNVMINDTTIHTYTAFQVLKGGALFLLVAWTVFANSLVFIVLYKNPRLQTVPNLLVGNLAFSDLCLGLIVLPLSSVYAVAGEWVFPDALCEVFVSADILCSTASIWNLSIVGLDRYWAITSPVAYMRKRNKRTACIMILSVWFSSALISLAPLLGWKQTAITPNLIYENDNMVRHCTFLDLPSYTVYSATGSFFIPTLLMFFVYFKIYQAFAKHRARQIYRQKVIRKHIESTILHEISHVLPAPDVFDKEDEDSTSSNRVENGFGTEEVPILEDCDNRSNTTVQESTAITNYTGRASEPTQTTLCRRDSNAVFDQSPSNMKRCVSCERRGDTPPRTASRKLRREKSERLVNRKPKFKSPPKPKAISAAKERRGVKVLGIILGCFTVCWTPFFVMYVLVQFCKYCNPNPHIEMFITWLGYSNSAMNPIIYTVFNRDYQVALKMLFANYKIRLACDYKTSVSSVVTKHNWVIKWSLLNISLSVFPNLLSGCREFTYKCFVDGHIQALASSVVNNDKTRALHLALL</sequence>
<dbReference type="PANTHER" id="PTHR24248:SF151">
    <property type="entry name" value="TYRAMINE RECEPTOR TYRA-2"/>
    <property type="match status" value="1"/>
</dbReference>
<comment type="similarity">
    <text evidence="9">Belongs to the G-protein coupled receptor 1 family.</text>
</comment>
<dbReference type="PANTHER" id="PTHR24248">
    <property type="entry name" value="ADRENERGIC RECEPTOR-RELATED G-PROTEIN COUPLED RECEPTOR"/>
    <property type="match status" value="1"/>
</dbReference>
<evidence type="ECO:0000256" key="1">
    <source>
        <dbReference type="ARBA" id="ARBA00004651"/>
    </source>
</evidence>
<evidence type="ECO:0000256" key="8">
    <source>
        <dbReference type="ARBA" id="ARBA00023224"/>
    </source>
</evidence>
<feature type="transmembrane region" description="Helical" evidence="11">
    <location>
        <begin position="144"/>
        <end position="165"/>
    </location>
</feature>
<dbReference type="PRINTS" id="PR00237">
    <property type="entry name" value="GPCRRHODOPSN"/>
</dbReference>
<keyword evidence="6 11" id="KW-0472">Membrane</keyword>
<evidence type="ECO:0000256" key="9">
    <source>
        <dbReference type="RuleBase" id="RU000688"/>
    </source>
</evidence>
<gene>
    <name evidence="13" type="ORF">CYNAS_LOCUS21747</name>
</gene>
<keyword evidence="3 9" id="KW-0812">Transmembrane</keyword>
<evidence type="ECO:0000256" key="11">
    <source>
        <dbReference type="SAM" id="Phobius"/>
    </source>
</evidence>
<name>A0AA36HGQ5_CYLNA</name>
<feature type="region of interest" description="Disordered" evidence="10">
    <location>
        <begin position="334"/>
        <end position="356"/>
    </location>
</feature>
<comment type="caution">
    <text evidence="13">The sequence shown here is derived from an EMBL/GenBank/DDBJ whole genome shotgun (WGS) entry which is preliminary data.</text>
</comment>
<feature type="transmembrane region" description="Helical" evidence="11">
    <location>
        <begin position="33"/>
        <end position="53"/>
    </location>
</feature>
<accession>A0AA36HGQ5</accession>
<dbReference type="AlphaFoldDB" id="A0AA36HGQ5"/>
<dbReference type="PROSITE" id="PS50262">
    <property type="entry name" value="G_PROTEIN_RECEP_F1_2"/>
    <property type="match status" value="1"/>
</dbReference>
<dbReference type="SMART" id="SM01381">
    <property type="entry name" value="7TM_GPCR_Srsx"/>
    <property type="match status" value="1"/>
</dbReference>
<keyword evidence="2" id="KW-1003">Cell membrane</keyword>
<evidence type="ECO:0000256" key="6">
    <source>
        <dbReference type="ARBA" id="ARBA00023136"/>
    </source>
</evidence>
<dbReference type="EMBL" id="CATQJL010000326">
    <property type="protein sequence ID" value="CAJ0609764.1"/>
    <property type="molecule type" value="Genomic_DNA"/>
</dbReference>
<evidence type="ECO:0000313" key="13">
    <source>
        <dbReference type="EMBL" id="CAJ0609764.1"/>
    </source>
</evidence>
<keyword evidence="7 9" id="KW-0675">Receptor</keyword>
<feature type="domain" description="G-protein coupled receptors family 1 profile" evidence="12">
    <location>
        <begin position="44"/>
        <end position="439"/>
    </location>
</feature>
<dbReference type="CDD" id="cd14967">
    <property type="entry name" value="7tmA_amine_R-like"/>
    <property type="match status" value="1"/>
</dbReference>
<dbReference type="PROSITE" id="PS00237">
    <property type="entry name" value="G_PROTEIN_RECEP_F1_1"/>
    <property type="match status" value="1"/>
</dbReference>
<evidence type="ECO:0000256" key="4">
    <source>
        <dbReference type="ARBA" id="ARBA00022989"/>
    </source>
</evidence>
<evidence type="ECO:0000256" key="5">
    <source>
        <dbReference type="ARBA" id="ARBA00023040"/>
    </source>
</evidence>
<feature type="transmembrane region" description="Helical" evidence="11">
    <location>
        <begin position="194"/>
        <end position="215"/>
    </location>
</feature>
<comment type="subcellular location">
    <subcellularLocation>
        <location evidence="1">Cell membrane</location>
        <topology evidence="1">Multi-pass membrane protein</topology>
    </subcellularLocation>
</comment>
<evidence type="ECO:0000256" key="7">
    <source>
        <dbReference type="ARBA" id="ARBA00023170"/>
    </source>
</evidence>
<dbReference type="SUPFAM" id="SSF81321">
    <property type="entry name" value="Family A G protein-coupled receptor-like"/>
    <property type="match status" value="1"/>
</dbReference>
<evidence type="ECO:0000256" key="2">
    <source>
        <dbReference type="ARBA" id="ARBA00022475"/>
    </source>
</evidence>
<dbReference type="Gene3D" id="1.20.1070.10">
    <property type="entry name" value="Rhodopsin 7-helix transmembrane proteins"/>
    <property type="match status" value="1"/>
</dbReference>
<protein>
    <recommendedName>
        <fullName evidence="12">G-protein coupled receptors family 1 profile domain-containing protein</fullName>
    </recommendedName>
</protein>
<keyword evidence="4 11" id="KW-1133">Transmembrane helix</keyword>
<keyword evidence="8 9" id="KW-0807">Transducer</keyword>
<dbReference type="InterPro" id="IPR017452">
    <property type="entry name" value="GPCR_Rhodpsn_7TM"/>
</dbReference>
<reference evidence="13" key="1">
    <citation type="submission" date="2023-07" db="EMBL/GenBank/DDBJ databases">
        <authorList>
            <consortium name="CYATHOMIX"/>
        </authorList>
    </citation>
    <scope>NUCLEOTIDE SEQUENCE</scope>
    <source>
        <strain evidence="13">N/A</strain>
    </source>
</reference>
<evidence type="ECO:0000259" key="12">
    <source>
        <dbReference type="PROSITE" id="PS50262"/>
    </source>
</evidence>
<organism evidence="13 14">
    <name type="scientific">Cylicocyclus nassatus</name>
    <name type="common">Nematode worm</name>
    <dbReference type="NCBI Taxonomy" id="53992"/>
    <lineage>
        <taxon>Eukaryota</taxon>
        <taxon>Metazoa</taxon>
        <taxon>Ecdysozoa</taxon>
        <taxon>Nematoda</taxon>
        <taxon>Chromadorea</taxon>
        <taxon>Rhabditida</taxon>
        <taxon>Rhabditina</taxon>
        <taxon>Rhabditomorpha</taxon>
        <taxon>Strongyloidea</taxon>
        <taxon>Strongylidae</taxon>
        <taxon>Cylicocyclus</taxon>
    </lineage>
</organism>
<feature type="transmembrane region" description="Helical" evidence="11">
    <location>
        <begin position="65"/>
        <end position="90"/>
    </location>
</feature>
<dbReference type="InterPro" id="IPR000276">
    <property type="entry name" value="GPCR_Rhodpsn"/>
</dbReference>